<evidence type="ECO:0000313" key="1">
    <source>
        <dbReference type="EMBL" id="GLL13463.1"/>
    </source>
</evidence>
<dbReference type="AlphaFoldDB" id="A0A9W6L577"/>
<dbReference type="InterPro" id="IPR027417">
    <property type="entry name" value="P-loop_NTPase"/>
</dbReference>
<dbReference type="PANTHER" id="PTHR41287:SF1">
    <property type="entry name" value="PROTEIN YMFN"/>
    <property type="match status" value="1"/>
</dbReference>
<comment type="caution">
    <text evidence="1">The sequence shown here is derived from an EMBL/GenBank/DDBJ whole genome shotgun (WGS) entry which is preliminary data.</text>
</comment>
<protein>
    <recommendedName>
        <fullName evidence="3">Terminase</fullName>
    </recommendedName>
</protein>
<reference evidence="1" key="2">
    <citation type="submission" date="2023-01" db="EMBL/GenBank/DDBJ databases">
        <authorList>
            <person name="Sun Q."/>
            <person name="Evtushenko L."/>
        </authorList>
    </citation>
    <scope>NUCLEOTIDE SEQUENCE</scope>
    <source>
        <strain evidence="1">VKM Ac-1069</strain>
    </source>
</reference>
<dbReference type="Proteomes" id="UP001143463">
    <property type="component" value="Unassembled WGS sequence"/>
</dbReference>
<evidence type="ECO:0000313" key="2">
    <source>
        <dbReference type="Proteomes" id="UP001143463"/>
    </source>
</evidence>
<name>A0A9W6L577_9PSEU</name>
<organism evidence="1 2">
    <name type="scientific">Pseudonocardia halophobica</name>
    <dbReference type="NCBI Taxonomy" id="29401"/>
    <lineage>
        <taxon>Bacteria</taxon>
        <taxon>Bacillati</taxon>
        <taxon>Actinomycetota</taxon>
        <taxon>Actinomycetes</taxon>
        <taxon>Pseudonocardiales</taxon>
        <taxon>Pseudonocardiaceae</taxon>
        <taxon>Pseudonocardia</taxon>
    </lineage>
</organism>
<dbReference type="InterPro" id="IPR005021">
    <property type="entry name" value="Terminase_largesu-like"/>
</dbReference>
<dbReference type="RefSeq" id="WP_037046952.1">
    <property type="nucleotide sequence ID" value="NZ_BAAAUZ010000007.1"/>
</dbReference>
<reference evidence="1" key="1">
    <citation type="journal article" date="2014" name="Int. J. Syst. Evol. Microbiol.">
        <title>Complete genome sequence of Corynebacterium casei LMG S-19264T (=DSM 44701T), isolated from a smear-ripened cheese.</title>
        <authorList>
            <consortium name="US DOE Joint Genome Institute (JGI-PGF)"/>
            <person name="Walter F."/>
            <person name="Albersmeier A."/>
            <person name="Kalinowski J."/>
            <person name="Ruckert C."/>
        </authorList>
    </citation>
    <scope>NUCLEOTIDE SEQUENCE</scope>
    <source>
        <strain evidence="1">VKM Ac-1069</strain>
    </source>
</reference>
<dbReference type="PANTHER" id="PTHR41287">
    <property type="match status" value="1"/>
</dbReference>
<dbReference type="Gene3D" id="3.40.50.300">
    <property type="entry name" value="P-loop containing nucleotide triphosphate hydrolases"/>
    <property type="match status" value="1"/>
</dbReference>
<keyword evidence="2" id="KW-1185">Reference proteome</keyword>
<evidence type="ECO:0008006" key="3">
    <source>
        <dbReference type="Google" id="ProtNLM"/>
    </source>
</evidence>
<gene>
    <name evidence="1" type="ORF">GCM10017577_46070</name>
</gene>
<dbReference type="EMBL" id="BSFQ01000022">
    <property type="protein sequence ID" value="GLL13463.1"/>
    <property type="molecule type" value="Genomic_DNA"/>
</dbReference>
<proteinExistence type="predicted"/>
<accession>A0A9W6L577</accession>
<sequence length="477" mass="51104">MTTTQLVGIPTPRLSTEPLRPLTPETSLGFEAARFSREVLGVEPLPWQEEFLIRALELRPDGGFRFRTVLLLVGRQNGKTYLCKLLALWMMFTGRAQLVLGCAQSLDVARESWQGAVDIVQDDDDLRAELDNVRHANGEQTLTLTNGARYKISAATRSAGRGLSVDLLLLDELREHRTWDAWAALSKTTTAKANALILGISNAGETASVVLNALRSTALSGSDPTLGIFEWSAPENCELDDPHAWAQANPGLGHTVSEAAIRSDMMTSPAARFRTESLCCRVDALDSAVDLVAWQASVDHTATLAPFRDRVAACVDVAPDGAHVTLAGAAQLDDGSVRVEVFAAWESVTAARRELPGILARIAPRTVAWFPSGPAAGLAADLRSLDTVEIKGAEVAECCQELATLVTARQVRHPGDPLLDAHVAGAGKAWSGDSWRFTRSGGHVDALYAVAGAVHAARTAPVPVPVPRSRVFYTGEV</sequence>